<accession>C4R5X6</accession>
<evidence type="ECO:0000313" key="2">
    <source>
        <dbReference type="Proteomes" id="UP000000314"/>
    </source>
</evidence>
<dbReference type="RefSeq" id="XP_002493141.1">
    <property type="nucleotide sequence ID" value="XM_002493096.1"/>
</dbReference>
<evidence type="ECO:0000313" key="1">
    <source>
        <dbReference type="EMBL" id="CAY70962.1"/>
    </source>
</evidence>
<dbReference type="EMBL" id="FN392321">
    <property type="protein sequence ID" value="CAY70962.1"/>
    <property type="molecule type" value="Genomic_DNA"/>
</dbReference>
<dbReference type="HOGENOM" id="CLU_1856014_0_0_1"/>
<sequence length="138" mass="15453">MTRRVFKAELSPFMGGPFLLYLETPSLEEIKTSSRCRIPMTLHLSENGTDDNLGCYVLGIPDRTGNVHQTLLNGNQELLDVTKRLSYLLTKKYQVVTYVSISGNFTDESIRDVILEVDKLLKDGRGTQNPLSSTVNEA</sequence>
<dbReference type="GeneID" id="8200258"/>
<dbReference type="KEGG" id="ppa:PAS_chr3_1237"/>
<keyword evidence="2" id="KW-1185">Reference proteome</keyword>
<name>C4R5X6_KOMPG</name>
<organism evidence="1 2">
    <name type="scientific">Komagataella phaffii (strain GS115 / ATCC 20864)</name>
    <name type="common">Yeast</name>
    <name type="synonym">Pichia pastoris</name>
    <dbReference type="NCBI Taxonomy" id="644223"/>
    <lineage>
        <taxon>Eukaryota</taxon>
        <taxon>Fungi</taxon>
        <taxon>Dikarya</taxon>
        <taxon>Ascomycota</taxon>
        <taxon>Saccharomycotina</taxon>
        <taxon>Pichiomycetes</taxon>
        <taxon>Pichiales</taxon>
        <taxon>Pichiaceae</taxon>
        <taxon>Komagataella</taxon>
    </lineage>
</organism>
<gene>
    <name evidence="1" type="ordered locus">PAS_chr3_1237</name>
</gene>
<dbReference type="OrthoDB" id="3987408at2759"/>
<reference evidence="1 2" key="1">
    <citation type="journal article" date="2009" name="Nat. Biotechnol.">
        <title>Genome sequence of the recombinant protein production host Pichia pastoris.</title>
        <authorList>
            <person name="De Schutter K."/>
            <person name="Lin Y.C."/>
            <person name="Tiels P."/>
            <person name="Van Hecke A."/>
            <person name="Glinka S."/>
            <person name="Weber-Lehmann J."/>
            <person name="Rouze P."/>
            <person name="Van de Peer Y."/>
            <person name="Callewaert N."/>
        </authorList>
    </citation>
    <scope>NUCLEOTIDE SEQUENCE [LARGE SCALE GENOMIC DNA]</scope>
    <source>
        <strain evidence="2">GS115 / ATCC 20864</strain>
    </source>
</reference>
<dbReference type="Proteomes" id="UP000000314">
    <property type="component" value="Chromosome 3"/>
</dbReference>
<protein>
    <submittedName>
        <fullName evidence="1">Uncharacterized protein</fullName>
    </submittedName>
</protein>
<dbReference type="Gene3D" id="3.30.230.100">
    <property type="match status" value="1"/>
</dbReference>
<proteinExistence type="predicted"/>
<dbReference type="AlphaFoldDB" id="C4R5X6"/>
<dbReference type="InParanoid" id="C4R5X6"/>